<dbReference type="AlphaFoldDB" id="A0AAE5AGT0"/>
<dbReference type="Gene3D" id="1.10.510.10">
    <property type="entry name" value="Transferase(Phosphotransferase) domain 1"/>
    <property type="match status" value="1"/>
</dbReference>
<name>A0AAE5AGT0_9RICK</name>
<dbReference type="InterPro" id="IPR050154">
    <property type="entry name" value="UbiB_kinase"/>
</dbReference>
<dbReference type="InterPro" id="IPR000719">
    <property type="entry name" value="Prot_kinase_dom"/>
</dbReference>
<protein>
    <submittedName>
        <fullName evidence="4">2-polyprenylphenol 6-hydroxylase</fullName>
    </submittedName>
</protein>
<evidence type="ECO:0000313" key="5">
    <source>
        <dbReference type="Proteomes" id="UP001289135"/>
    </source>
</evidence>
<feature type="transmembrane region" description="Helical" evidence="2">
    <location>
        <begin position="12"/>
        <end position="32"/>
    </location>
</feature>
<dbReference type="Gene3D" id="3.30.200.20">
    <property type="entry name" value="Phosphorylase Kinase, domain 1"/>
    <property type="match status" value="1"/>
</dbReference>
<dbReference type="EMBL" id="JARGYU010000001">
    <property type="protein sequence ID" value="MDZ5761147.1"/>
    <property type="molecule type" value="Genomic_DNA"/>
</dbReference>
<keyword evidence="5" id="KW-1185">Reference proteome</keyword>
<dbReference type="PANTHER" id="PTHR10566:SF113">
    <property type="entry name" value="PROTEIN ACTIVITY OF BC1 COMPLEX KINASE 7, CHLOROPLASTIC"/>
    <property type="match status" value="1"/>
</dbReference>
<keyword evidence="2" id="KW-0472">Membrane</keyword>
<comment type="similarity">
    <text evidence="1">Belongs to the protein kinase superfamily. ADCK protein kinase family.</text>
</comment>
<evidence type="ECO:0000259" key="3">
    <source>
        <dbReference type="PROSITE" id="PS50011"/>
    </source>
</evidence>
<gene>
    <name evidence="4" type="ORF">Lyticum_00314</name>
</gene>
<evidence type="ECO:0000256" key="1">
    <source>
        <dbReference type="ARBA" id="ARBA00009670"/>
    </source>
</evidence>
<dbReference type="RefSeq" id="WP_322498568.1">
    <property type="nucleotide sequence ID" value="NZ_JARGYU010000001.1"/>
</dbReference>
<keyword evidence="2" id="KW-0812">Transmembrane</keyword>
<reference evidence="4" key="1">
    <citation type="submission" date="2023-02" db="EMBL/GenBank/DDBJ databases">
        <title>Host association and intracellularity evolved multiple times independently in the Rickettsiales.</title>
        <authorList>
            <person name="Castelli M."/>
            <person name="Nardi T."/>
            <person name="Gammuto L."/>
            <person name="Bellinzona G."/>
            <person name="Sabaneyeva E."/>
            <person name="Potekhin A."/>
            <person name="Serra V."/>
            <person name="Petroni G."/>
            <person name="Sassera D."/>
        </authorList>
    </citation>
    <scope>NUCLEOTIDE SEQUENCE</scope>
    <source>
        <strain evidence="4">USBL-36I1</strain>
    </source>
</reference>
<dbReference type="GO" id="GO:0004672">
    <property type="term" value="F:protein kinase activity"/>
    <property type="evidence" value="ECO:0007669"/>
    <property type="project" value="InterPro"/>
</dbReference>
<organism evidence="4 5">
    <name type="scientific">Lyticum sinuosum</name>
    <dbReference type="NCBI Taxonomy" id="1332059"/>
    <lineage>
        <taxon>Bacteria</taxon>
        <taxon>Pseudomonadati</taxon>
        <taxon>Pseudomonadota</taxon>
        <taxon>Alphaproteobacteria</taxon>
        <taxon>Rickettsiales</taxon>
        <taxon>Lyticum</taxon>
    </lineage>
</organism>
<proteinExistence type="inferred from homology"/>
<accession>A0AAE5AGT0</accession>
<dbReference type="InterPro" id="IPR011009">
    <property type="entry name" value="Kinase-like_dom_sf"/>
</dbReference>
<sequence length="517" mass="60543">MIKKIKFFYNFLRILFILISSNLIFSIFGIILRKNNKNSKFPLRLKKFLIRSGPGFIKLGQFLATRPDITGQDIAQELSTLQDKVEPITLDQLKKKLQDREFLELLLNEHIEIQDKPVAAGSVAQVYFGIIRNTKTPVAVKILRPKIKDELLRDLSILSFLLKILFKKFKNEKYHKLQDIILVIKNSIYIETNMRLEASSCKRLQNEAKNSNLPILFPDIYWNLSNNEILTMSWIDGFHINNQEELHKNNINLRLASINLANTFFTQYHKYGFFHADIHPGNLIIEYNTHKIYLIDCGIVSFLDNRNKVAISQILYAFINEDYDTVAKIYLEAGYINKDQPLTTFSLACQAICSPIKDLPAKQISISKLLKDLLSIMSEFKMEIQPQLILLQKSMISLEGTLRILSPELNMWELAKSWFKNYQENNKYSHISNFIINSIAKNFKLSNYYLHNLNKIFNIHNINQNIDNNFNKKSDNLDNFIKDNNNIYYNKIDYKIRILFAIISFLFITHILYLLFQ</sequence>
<dbReference type="InterPro" id="IPR004147">
    <property type="entry name" value="ABC1_dom"/>
</dbReference>
<dbReference type="Proteomes" id="UP001289135">
    <property type="component" value="Unassembled WGS sequence"/>
</dbReference>
<dbReference type="PANTHER" id="PTHR10566">
    <property type="entry name" value="CHAPERONE-ACTIVITY OF BC1 COMPLEX CABC1 -RELATED"/>
    <property type="match status" value="1"/>
</dbReference>
<dbReference type="GO" id="GO:0005524">
    <property type="term" value="F:ATP binding"/>
    <property type="evidence" value="ECO:0007669"/>
    <property type="project" value="InterPro"/>
</dbReference>
<dbReference type="SUPFAM" id="SSF56112">
    <property type="entry name" value="Protein kinase-like (PK-like)"/>
    <property type="match status" value="1"/>
</dbReference>
<dbReference type="PROSITE" id="PS50011">
    <property type="entry name" value="PROTEIN_KINASE_DOM"/>
    <property type="match status" value="1"/>
</dbReference>
<comment type="caution">
    <text evidence="4">The sequence shown here is derived from an EMBL/GenBank/DDBJ whole genome shotgun (WGS) entry which is preliminary data.</text>
</comment>
<dbReference type="Pfam" id="PF03109">
    <property type="entry name" value="ABC1"/>
    <property type="match status" value="1"/>
</dbReference>
<feature type="domain" description="Protein kinase" evidence="3">
    <location>
        <begin position="112"/>
        <end position="419"/>
    </location>
</feature>
<keyword evidence="2" id="KW-1133">Transmembrane helix</keyword>
<evidence type="ECO:0000256" key="2">
    <source>
        <dbReference type="SAM" id="Phobius"/>
    </source>
</evidence>
<feature type="transmembrane region" description="Helical" evidence="2">
    <location>
        <begin position="498"/>
        <end position="516"/>
    </location>
</feature>
<evidence type="ECO:0000313" key="4">
    <source>
        <dbReference type="EMBL" id="MDZ5761147.1"/>
    </source>
</evidence>